<name>A0A3D8TQ11_9LIST</name>
<comment type="caution">
    <text evidence="1">The sequence shown here is derived from an EMBL/GenBank/DDBJ whole genome shotgun (WGS) entry which is preliminary data.</text>
</comment>
<sequence>MKYQSVEDVLPESLIEEIQKYAAGTTLYIPARKKRAWGENSGIKSKLKKRNEAIKLAFEEGTSMQELAKTYFLSENTIKNIIYQKTC</sequence>
<protein>
    <submittedName>
        <fullName evidence="1">Uncharacterized protein</fullName>
    </submittedName>
</protein>
<dbReference type="AlphaFoldDB" id="A0A3D8TQ11"/>
<accession>A0A3D8TQ11</accession>
<organism evidence="1 2">
    <name type="scientific">Listeria kieliensis</name>
    <dbReference type="NCBI Taxonomy" id="1621700"/>
    <lineage>
        <taxon>Bacteria</taxon>
        <taxon>Bacillati</taxon>
        <taxon>Bacillota</taxon>
        <taxon>Bacilli</taxon>
        <taxon>Bacillales</taxon>
        <taxon>Listeriaceae</taxon>
        <taxon>Listeria</taxon>
    </lineage>
</organism>
<dbReference type="InterPro" id="IPR009057">
    <property type="entry name" value="Homeodomain-like_sf"/>
</dbReference>
<dbReference type="EMBL" id="LARY01000002">
    <property type="protein sequence ID" value="RDX00910.1"/>
    <property type="molecule type" value="Genomic_DNA"/>
</dbReference>
<dbReference type="InterPro" id="IPR052411">
    <property type="entry name" value="c-mor_Regulatory_Protein"/>
</dbReference>
<dbReference type="Gene3D" id="1.10.10.60">
    <property type="entry name" value="Homeodomain-like"/>
    <property type="match status" value="1"/>
</dbReference>
<proteinExistence type="predicted"/>
<dbReference type="SUPFAM" id="SSF46689">
    <property type="entry name" value="Homeodomain-like"/>
    <property type="match status" value="1"/>
</dbReference>
<dbReference type="PANTHER" id="PTHR37812:SF1">
    <property type="entry name" value="MU-LIKE PROPHAGE FLUMU PROTEIN C"/>
    <property type="match status" value="1"/>
</dbReference>
<dbReference type="RefSeq" id="WP_115753158.1">
    <property type="nucleotide sequence ID" value="NZ_LARY01000002.1"/>
</dbReference>
<dbReference type="PANTHER" id="PTHR37812">
    <property type="entry name" value="MU-LIKE PROPHAGE FLUMU PROTEIN C"/>
    <property type="match status" value="1"/>
</dbReference>
<keyword evidence="2" id="KW-1185">Reference proteome</keyword>
<reference evidence="2" key="1">
    <citation type="submission" date="2015-04" db="EMBL/GenBank/DDBJ databases">
        <authorList>
            <person name="Schardt J."/>
            <person name="Mueller-Herbst S."/>
            <person name="Scherer S."/>
            <person name="Huptas C."/>
        </authorList>
    </citation>
    <scope>NUCLEOTIDE SEQUENCE [LARGE SCALE GENOMIC DNA]</scope>
    <source>
        <strain evidence="2">Kiel-L1</strain>
    </source>
</reference>
<evidence type="ECO:0000313" key="2">
    <source>
        <dbReference type="Proteomes" id="UP000257055"/>
    </source>
</evidence>
<dbReference type="Proteomes" id="UP000257055">
    <property type="component" value="Unassembled WGS sequence"/>
</dbReference>
<dbReference type="InterPro" id="IPR049739">
    <property type="entry name" value="YraL-like"/>
</dbReference>
<dbReference type="NCBIfam" id="NF040785">
    <property type="entry name" value="CD3324_fam"/>
    <property type="match status" value="1"/>
</dbReference>
<evidence type="ECO:0000313" key="1">
    <source>
        <dbReference type="EMBL" id="RDX00910.1"/>
    </source>
</evidence>
<gene>
    <name evidence="1" type="ORF">UR08_08060</name>
</gene>